<gene>
    <name evidence="1" type="ORF">T10_7273</name>
</gene>
<proteinExistence type="predicted"/>
<evidence type="ECO:0000313" key="2">
    <source>
        <dbReference type="Proteomes" id="UP000054843"/>
    </source>
</evidence>
<dbReference type="Proteomes" id="UP000054843">
    <property type="component" value="Unassembled WGS sequence"/>
</dbReference>
<sequence>MIGFLASHCSMVPSDPAGVACQGIGQSYLVSICSSCSFSSS</sequence>
<evidence type="ECO:0000313" key="1">
    <source>
        <dbReference type="EMBL" id="KRZ64801.1"/>
    </source>
</evidence>
<name>A0A0V1LZ91_9BILA</name>
<dbReference type="EMBL" id="JYDO01000765">
    <property type="protein sequence ID" value="KRZ64801.1"/>
    <property type="molecule type" value="Genomic_DNA"/>
</dbReference>
<reference evidence="1 2" key="1">
    <citation type="submission" date="2015-01" db="EMBL/GenBank/DDBJ databases">
        <title>Evolution of Trichinella species and genotypes.</title>
        <authorList>
            <person name="Korhonen P.K."/>
            <person name="Edoardo P."/>
            <person name="Giuseppe L.R."/>
            <person name="Gasser R.B."/>
        </authorList>
    </citation>
    <scope>NUCLEOTIDE SEQUENCE [LARGE SCALE GENOMIC DNA]</scope>
    <source>
        <strain evidence="1">ISS1980</strain>
    </source>
</reference>
<accession>A0A0V1LZ91</accession>
<dbReference type="AlphaFoldDB" id="A0A0V1LZ91"/>
<protein>
    <submittedName>
        <fullName evidence="1">Uncharacterized protein</fullName>
    </submittedName>
</protein>
<keyword evidence="2" id="KW-1185">Reference proteome</keyword>
<comment type="caution">
    <text evidence="1">The sequence shown here is derived from an EMBL/GenBank/DDBJ whole genome shotgun (WGS) entry which is preliminary data.</text>
</comment>
<organism evidence="1 2">
    <name type="scientific">Trichinella papuae</name>
    <dbReference type="NCBI Taxonomy" id="268474"/>
    <lineage>
        <taxon>Eukaryota</taxon>
        <taxon>Metazoa</taxon>
        <taxon>Ecdysozoa</taxon>
        <taxon>Nematoda</taxon>
        <taxon>Enoplea</taxon>
        <taxon>Dorylaimia</taxon>
        <taxon>Trichinellida</taxon>
        <taxon>Trichinellidae</taxon>
        <taxon>Trichinella</taxon>
    </lineage>
</organism>